<dbReference type="InterPro" id="IPR001563">
    <property type="entry name" value="Peptidase_S10"/>
</dbReference>
<evidence type="ECO:0000256" key="4">
    <source>
        <dbReference type="ARBA" id="ARBA00022801"/>
    </source>
</evidence>
<keyword evidence="5" id="KW-0325">Glycoprotein</keyword>
<feature type="domain" description="Agenet" evidence="7">
    <location>
        <begin position="898"/>
        <end position="966"/>
    </location>
</feature>
<feature type="domain" description="Agenet" evidence="7">
    <location>
        <begin position="508"/>
        <end position="564"/>
    </location>
</feature>
<dbReference type="InterPro" id="IPR014002">
    <property type="entry name" value="Agenet_dom_plant"/>
</dbReference>
<feature type="signal peptide" evidence="6">
    <location>
        <begin position="1"/>
        <end position="29"/>
    </location>
</feature>
<dbReference type="GO" id="GO:0006508">
    <property type="term" value="P:proteolysis"/>
    <property type="evidence" value="ECO:0007669"/>
    <property type="project" value="UniProtKB-KW"/>
</dbReference>
<keyword evidence="4" id="KW-0378">Hydrolase</keyword>
<dbReference type="GO" id="GO:0004185">
    <property type="term" value="F:serine-type carboxypeptidase activity"/>
    <property type="evidence" value="ECO:0007669"/>
    <property type="project" value="InterPro"/>
</dbReference>
<evidence type="ECO:0000256" key="2">
    <source>
        <dbReference type="ARBA" id="ARBA00022645"/>
    </source>
</evidence>
<feature type="domain" description="Agenet" evidence="7">
    <location>
        <begin position="600"/>
        <end position="668"/>
    </location>
</feature>
<dbReference type="Pfam" id="PF00450">
    <property type="entry name" value="Peptidase_S10"/>
    <property type="match status" value="2"/>
</dbReference>
<gene>
    <name evidence="8" type="ORF">FSB_LOCUS2444</name>
</gene>
<dbReference type="CDD" id="cd20406">
    <property type="entry name" value="Tudor_Agenet_AtDUF_rpt2_4"/>
    <property type="match status" value="2"/>
</dbReference>
<proteinExistence type="inferred from homology"/>
<feature type="domain" description="Agenet" evidence="7">
    <location>
        <begin position="969"/>
        <end position="1025"/>
    </location>
</feature>
<feature type="chain" id="PRO_5014718313" description="Agenet domain-containing protein" evidence="6">
    <location>
        <begin position="30"/>
        <end position="1034"/>
    </location>
</feature>
<keyword evidence="2" id="KW-0121">Carboxypeptidase</keyword>
<dbReference type="Gene3D" id="2.30.30.140">
    <property type="match status" value="2"/>
</dbReference>
<dbReference type="PANTHER" id="PTHR31917">
    <property type="entry name" value="AGENET DOMAIN-CONTAINING PROTEIN-RELATED"/>
    <property type="match status" value="1"/>
</dbReference>
<dbReference type="Gene3D" id="3.40.50.1820">
    <property type="entry name" value="alpha/beta hydrolase"/>
    <property type="match status" value="2"/>
</dbReference>
<dbReference type="PRINTS" id="PR00724">
    <property type="entry name" value="CRBOXYPTASEC"/>
</dbReference>
<comment type="similarity">
    <text evidence="1">Belongs to the peptidase S10 family.</text>
</comment>
<dbReference type="PANTHER" id="PTHR31917:SF147">
    <property type="entry name" value="AGENET DOMAIN-CONTAINING PROTEIN"/>
    <property type="match status" value="1"/>
</dbReference>
<dbReference type="AlphaFoldDB" id="A0A2N9EIG3"/>
<dbReference type="EMBL" id="OIVN01000113">
    <property type="protein sequence ID" value="SPC74562.1"/>
    <property type="molecule type" value="Genomic_DNA"/>
</dbReference>
<dbReference type="SUPFAM" id="SSF53474">
    <property type="entry name" value="alpha/beta-Hydrolases"/>
    <property type="match status" value="1"/>
</dbReference>
<keyword evidence="6" id="KW-0732">Signal</keyword>
<evidence type="ECO:0000259" key="7">
    <source>
        <dbReference type="SMART" id="SM00743"/>
    </source>
</evidence>
<sequence>MANPGSHKCLLSLLSMFLLLQCMLTCIKASQEYSKSQESDKVINLPGQPTSPSISQFSGYINVNQDHGRALFYWFFEAQSQWSKKPLLLWLNGGPGCSSIGFGAAAELGPLRVNKNGVGLHFNKYAWNKEANLLFVESPVGVGFSYTNTSSDLTKLDDGFVGHYVPQLAELVYDRNKDTTKYPLINLKGFIVGNPETEDYYDGKGLLEYAWSHTVISDELYNKAKQTCDFKIPGWSIECNIVMNQVFHKYDEIDIYNIYAPKCLINTTSSQARRSDKVNSLIKVNNYGSRRMRIFGGYDPCFSTYIEEYFNRVDVQSSLHASIIGRTSNVKWKVCNGDADGRVPVLGSQYWTEALGLSLKSPWRSWYHHHQVGGRLVEYEGLTFVTVRGAGHLVPLDKPIYYKHEPYFRSPAKTNVISDNLSQPATMSETLFSNGDRVEVTKPHYHSSTTTNGPYYPATVLSSNPNHLLIQYQTLMSFQNGPYGPTPLTEYVDSARVRPIPPIDRFVNNFKVGDSVDAFRGNSWVKGTVLDIHENSVYLVLFDEEELEIEIEQCNLRLHRNWVRGSWDPPLQYQEMPSEMEVKSRNLRLKITFSRETSNEKFRNGTMVEVSSDEEGYKGSWFTATVLGSTGIDKYMVEYHNLTMDDGTQPLREEAHERYIRPFPPEVPGVVYFKELQEVDVWYNEGWWEGVISKVLNFSDYIVYFSSTNELLRFEHSKLRPHQHWINGKWIIGSKEKPSEMEVKCRNLRFMITYRRKTSKEKFRKGTMVEISSDEEGYKGSWFTATVLGSTVTDKFLVEYHNLTMDDGTRPLREEAHARYMRPYPPEVPRVVYFKELQEVDACSTGEELRFEHSKLRPHQHWINGKWVIASKGNSCELAMKYRDAKVNMNDTGNKSKENFNLGTKVEVRSDEEGFRGSWYTAIILELIGNDKFFVEYQTLKTEDETELLKEEADASDIRPCPPDIEHLYRFAVLEKVDVWYNEGWWVGHVSKVLDDLRYRVYFETTNEVMEFEHSDLRPHQEWIDGNWVAASRV</sequence>
<dbReference type="InterPro" id="IPR033124">
    <property type="entry name" value="Ser_caboxypep_his_AS"/>
</dbReference>
<evidence type="ECO:0000313" key="8">
    <source>
        <dbReference type="EMBL" id="SPC74562.1"/>
    </source>
</evidence>
<evidence type="ECO:0000256" key="5">
    <source>
        <dbReference type="ARBA" id="ARBA00023180"/>
    </source>
</evidence>
<accession>A0A2N9EIG3</accession>
<evidence type="ECO:0000256" key="6">
    <source>
        <dbReference type="SAM" id="SignalP"/>
    </source>
</evidence>
<feature type="domain" description="Agenet" evidence="7">
    <location>
        <begin position="761"/>
        <end position="829"/>
    </location>
</feature>
<evidence type="ECO:0000256" key="1">
    <source>
        <dbReference type="ARBA" id="ARBA00009431"/>
    </source>
</evidence>
<dbReference type="SMART" id="SM00743">
    <property type="entry name" value="Agenet"/>
    <property type="match status" value="6"/>
</dbReference>
<dbReference type="Gene3D" id="3.40.50.11320">
    <property type="match status" value="1"/>
</dbReference>
<dbReference type="PROSITE" id="PS00560">
    <property type="entry name" value="CARBOXYPEPT_SER_HIS"/>
    <property type="match status" value="1"/>
</dbReference>
<dbReference type="InterPro" id="IPR008395">
    <property type="entry name" value="Agenet-like_dom"/>
</dbReference>
<evidence type="ECO:0000256" key="3">
    <source>
        <dbReference type="ARBA" id="ARBA00022670"/>
    </source>
</evidence>
<organism evidence="8">
    <name type="scientific">Fagus sylvatica</name>
    <name type="common">Beechnut</name>
    <dbReference type="NCBI Taxonomy" id="28930"/>
    <lineage>
        <taxon>Eukaryota</taxon>
        <taxon>Viridiplantae</taxon>
        <taxon>Streptophyta</taxon>
        <taxon>Embryophyta</taxon>
        <taxon>Tracheophyta</taxon>
        <taxon>Spermatophyta</taxon>
        <taxon>Magnoliopsida</taxon>
        <taxon>eudicotyledons</taxon>
        <taxon>Gunneridae</taxon>
        <taxon>Pentapetalae</taxon>
        <taxon>rosids</taxon>
        <taxon>fabids</taxon>
        <taxon>Fagales</taxon>
        <taxon>Fagaceae</taxon>
        <taxon>Fagus</taxon>
    </lineage>
</organism>
<protein>
    <recommendedName>
        <fullName evidence="7">Agenet domain-containing protein</fullName>
    </recommendedName>
</protein>
<reference evidence="8" key="1">
    <citation type="submission" date="2018-02" db="EMBL/GenBank/DDBJ databases">
        <authorList>
            <person name="Cohen D.B."/>
            <person name="Kent A.D."/>
        </authorList>
    </citation>
    <scope>NUCLEOTIDE SEQUENCE</scope>
</reference>
<dbReference type="CDD" id="cd20405">
    <property type="entry name" value="Tudor_Agenet_AtDUF_rpt1_3"/>
    <property type="match status" value="3"/>
</dbReference>
<name>A0A2N9EIG3_FAGSY</name>
<feature type="domain" description="Agenet" evidence="7">
    <location>
        <begin position="671"/>
        <end position="727"/>
    </location>
</feature>
<dbReference type="InterPro" id="IPR029058">
    <property type="entry name" value="AB_hydrolase_fold"/>
</dbReference>
<dbReference type="Pfam" id="PF05641">
    <property type="entry name" value="Agenet"/>
    <property type="match status" value="4"/>
</dbReference>
<keyword evidence="3" id="KW-0645">Protease</keyword>